<evidence type="ECO:0000313" key="4">
    <source>
        <dbReference type="Proteomes" id="UP000600101"/>
    </source>
</evidence>
<reference evidence="3" key="1">
    <citation type="submission" date="2020-08" db="EMBL/GenBank/DDBJ databases">
        <authorList>
            <person name="Hu Y."/>
            <person name="Nguyen S.V."/>
            <person name="Li F."/>
            <person name="Fanning S."/>
        </authorList>
    </citation>
    <scope>NUCLEOTIDE SEQUENCE</scope>
    <source>
        <strain evidence="3">SYSU D8009</strain>
    </source>
</reference>
<evidence type="ECO:0000313" key="3">
    <source>
        <dbReference type="EMBL" id="MBC4018804.1"/>
    </source>
</evidence>
<dbReference type="Pfam" id="PF02481">
    <property type="entry name" value="DNA_processg_A"/>
    <property type="match status" value="1"/>
</dbReference>
<evidence type="ECO:0000259" key="2">
    <source>
        <dbReference type="Pfam" id="PF02481"/>
    </source>
</evidence>
<comment type="similarity">
    <text evidence="1">Belongs to the DprA/Smf family.</text>
</comment>
<organism evidence="3 4">
    <name type="scientific">Siccirubricoccus deserti</name>
    <dbReference type="NCBI Taxonomy" id="2013562"/>
    <lineage>
        <taxon>Bacteria</taxon>
        <taxon>Pseudomonadati</taxon>
        <taxon>Pseudomonadota</taxon>
        <taxon>Alphaproteobacteria</taxon>
        <taxon>Acetobacterales</taxon>
        <taxon>Roseomonadaceae</taxon>
        <taxon>Siccirubricoccus</taxon>
    </lineage>
</organism>
<proteinExistence type="inferred from homology"/>
<gene>
    <name evidence="3" type="ORF">H7965_26465</name>
</gene>
<dbReference type="InterPro" id="IPR057666">
    <property type="entry name" value="DrpA_SLOG"/>
</dbReference>
<dbReference type="PANTHER" id="PTHR43022">
    <property type="entry name" value="PROTEIN SMF"/>
    <property type="match status" value="1"/>
</dbReference>
<dbReference type="AlphaFoldDB" id="A0A9X0UFC1"/>
<name>A0A9X0UFC1_9PROT</name>
<feature type="domain" description="Smf/DprA SLOG" evidence="2">
    <location>
        <begin position="61"/>
        <end position="222"/>
    </location>
</feature>
<dbReference type="SUPFAM" id="SSF102405">
    <property type="entry name" value="MCP/YpsA-like"/>
    <property type="match status" value="1"/>
</dbReference>
<keyword evidence="4" id="KW-1185">Reference proteome</keyword>
<dbReference type="Gene3D" id="3.40.50.450">
    <property type="match status" value="1"/>
</dbReference>
<dbReference type="EMBL" id="JACOMF010000081">
    <property type="protein sequence ID" value="MBC4018804.1"/>
    <property type="molecule type" value="Genomic_DNA"/>
</dbReference>
<dbReference type="Proteomes" id="UP000600101">
    <property type="component" value="Unassembled WGS sequence"/>
</dbReference>
<protein>
    <submittedName>
        <fullName evidence="3">DNA-processing protein DprA</fullName>
    </submittedName>
</protein>
<evidence type="ECO:0000256" key="1">
    <source>
        <dbReference type="ARBA" id="ARBA00006525"/>
    </source>
</evidence>
<dbReference type="InterPro" id="IPR003488">
    <property type="entry name" value="DprA"/>
</dbReference>
<accession>A0A9X0UFC1</accession>
<dbReference type="GO" id="GO:0009294">
    <property type="term" value="P:DNA-mediated transformation"/>
    <property type="evidence" value="ECO:0007669"/>
    <property type="project" value="InterPro"/>
</dbReference>
<sequence length="249" mass="26964">MAPGKGRGRPRSAPRRYTAPDGAIETTVGHLLALSGRFDTDRARMTLDLFKGDGGPDGSRLYCAGDLELLRQRCVAIVGTRQISDDGRARAAKLARLVVGAGAVVVSGLAFGVDTVAHSTALAADGRTIAVVGTPLDRCNPMQNAPLQEEIYREHLLISQFAWGSEVYPSNFPKRNRLMAALCDVTVIVEASDTSGTLHQAAECVRLKRHLFILRSVVEDARLLWPHKFLGHPTVHVLEQPGDLLSVLR</sequence>
<dbReference type="PANTHER" id="PTHR43022:SF1">
    <property type="entry name" value="PROTEIN SMF"/>
    <property type="match status" value="1"/>
</dbReference>
<comment type="caution">
    <text evidence="3">The sequence shown here is derived from an EMBL/GenBank/DDBJ whole genome shotgun (WGS) entry which is preliminary data.</text>
</comment>